<feature type="region of interest" description="Disordered" evidence="1">
    <location>
        <begin position="330"/>
        <end position="441"/>
    </location>
</feature>
<reference evidence="2" key="1">
    <citation type="submission" date="2021-01" db="EMBL/GenBank/DDBJ databases">
        <authorList>
            <person name="Zahm M."/>
            <person name="Roques C."/>
            <person name="Cabau C."/>
            <person name="Klopp C."/>
            <person name="Donnadieu C."/>
            <person name="Jouanno E."/>
            <person name="Lampietro C."/>
            <person name="Louis A."/>
            <person name="Herpin A."/>
            <person name="Echchiki A."/>
            <person name="Berthelot C."/>
            <person name="Parey E."/>
            <person name="Roest-Crollius H."/>
            <person name="Braasch I."/>
            <person name="Postlethwait J."/>
            <person name="Bobe J."/>
            <person name="Montfort J."/>
            <person name="Bouchez O."/>
            <person name="Begum T."/>
            <person name="Mejri S."/>
            <person name="Adams A."/>
            <person name="Chen W.-J."/>
            <person name="Guiguen Y."/>
        </authorList>
    </citation>
    <scope>NUCLEOTIDE SEQUENCE</scope>
    <source>
        <tissue evidence="2">Blood</tissue>
    </source>
</reference>
<name>A0A8T3DKS3_9TELE</name>
<feature type="compositionally biased region" description="Low complexity" evidence="1">
    <location>
        <begin position="139"/>
        <end position="150"/>
    </location>
</feature>
<feature type="compositionally biased region" description="Pro residues" evidence="1">
    <location>
        <begin position="194"/>
        <end position="205"/>
    </location>
</feature>
<sequence length="441" mass="45765">MLSKGYGEENKVDRSAQNPACVCVKRYGECRENGGLMEGWTEPADVEGSPGSEKVPEGPAPNGTPVGSSALGVDGDSAHPADTEEGERAEEESPVMNFFKTLVTPSKTPKQEGAPPAVPVDEAKGSGEPEEVAKAETSPVAQPAGAAPAEPKAPDPPVKESGGSPFSKLFRSKPKDAKPASAAKVAQEVDATAPKPPPPPPPPEPPKLEGRAEAAAKIANSTPKDAAKETEAAAKQKASKGSPFSKLFHAKKEEEEEVAKVEEPQPASQEEEVAEVGLRAADAPGAPGQSPKPEKKSGKASLASLFKPKVLQRLQASTIQAAAVFGYSVPSSSAAATADTKAKEGPSPAVTVVTVETTQSVQVKAEPKPAAEVERKRQEGPAADGKSVSEASQTGEDSGRSFTKRLEKRNSIHAFFKNLGPKRQSDVGVQTDPVTITYPAK</sequence>
<dbReference type="PANTHER" id="PTHR15016">
    <property type="entry name" value="BREAST CARCINOMA-AMPLIFIED SEQUENCE 1"/>
    <property type="match status" value="1"/>
</dbReference>
<feature type="compositionally biased region" description="Basic and acidic residues" evidence="1">
    <location>
        <begin position="365"/>
        <end position="379"/>
    </location>
</feature>
<keyword evidence="3" id="KW-1185">Reference proteome</keyword>
<feature type="compositionally biased region" description="Basic and acidic residues" evidence="1">
    <location>
        <begin position="225"/>
        <end position="234"/>
    </location>
</feature>
<dbReference type="EMBL" id="JAERUA010000007">
    <property type="protein sequence ID" value="KAI1897112.1"/>
    <property type="molecule type" value="Genomic_DNA"/>
</dbReference>
<dbReference type="Proteomes" id="UP000829720">
    <property type="component" value="Unassembled WGS sequence"/>
</dbReference>
<dbReference type="InterPro" id="IPR026115">
    <property type="entry name" value="NABC1"/>
</dbReference>
<feature type="compositionally biased region" description="Low complexity" evidence="1">
    <location>
        <begin position="350"/>
        <end position="363"/>
    </location>
</feature>
<feature type="region of interest" description="Disordered" evidence="1">
    <location>
        <begin position="32"/>
        <end position="301"/>
    </location>
</feature>
<proteinExistence type="predicted"/>
<feature type="compositionally biased region" description="Basic and acidic residues" evidence="1">
    <location>
        <begin position="250"/>
        <end position="263"/>
    </location>
</feature>
<dbReference type="OrthoDB" id="8962384at2759"/>
<organism evidence="2 3">
    <name type="scientific">Albula goreensis</name>
    <dbReference type="NCBI Taxonomy" id="1534307"/>
    <lineage>
        <taxon>Eukaryota</taxon>
        <taxon>Metazoa</taxon>
        <taxon>Chordata</taxon>
        <taxon>Craniata</taxon>
        <taxon>Vertebrata</taxon>
        <taxon>Euteleostomi</taxon>
        <taxon>Actinopterygii</taxon>
        <taxon>Neopterygii</taxon>
        <taxon>Teleostei</taxon>
        <taxon>Albuliformes</taxon>
        <taxon>Albulidae</taxon>
        <taxon>Albula</taxon>
    </lineage>
</organism>
<accession>A0A8T3DKS3</accession>
<protein>
    <recommendedName>
        <fullName evidence="4">Breast carcinoma-amplified sequence 1</fullName>
    </recommendedName>
</protein>
<dbReference type="GO" id="GO:0042552">
    <property type="term" value="P:myelination"/>
    <property type="evidence" value="ECO:0007669"/>
    <property type="project" value="TreeGrafter"/>
</dbReference>
<evidence type="ECO:0008006" key="4">
    <source>
        <dbReference type="Google" id="ProtNLM"/>
    </source>
</evidence>
<comment type="caution">
    <text evidence="2">The sequence shown here is derived from an EMBL/GenBank/DDBJ whole genome shotgun (WGS) entry which is preliminary data.</text>
</comment>
<evidence type="ECO:0000313" key="3">
    <source>
        <dbReference type="Proteomes" id="UP000829720"/>
    </source>
</evidence>
<feature type="compositionally biased region" description="Acidic residues" evidence="1">
    <location>
        <begin position="83"/>
        <end position="93"/>
    </location>
</feature>
<feature type="compositionally biased region" description="Basic and acidic residues" evidence="1">
    <location>
        <begin position="121"/>
        <end position="134"/>
    </location>
</feature>
<evidence type="ECO:0000256" key="1">
    <source>
        <dbReference type="SAM" id="MobiDB-lite"/>
    </source>
</evidence>
<evidence type="ECO:0000313" key="2">
    <source>
        <dbReference type="EMBL" id="KAI1897112.1"/>
    </source>
</evidence>
<gene>
    <name evidence="2" type="ORF">AGOR_G00079770</name>
</gene>
<dbReference type="AlphaFoldDB" id="A0A8T3DKS3"/>
<dbReference type="PANTHER" id="PTHR15016:SF6">
    <property type="entry name" value="BREAST CARCINOMA-AMPLIFIED SEQUENCE 1"/>
    <property type="match status" value="1"/>
</dbReference>